<name>A0A117UU79_9SPHN</name>
<organism evidence="3 4">
    <name type="scientific">Novosphingobium fuchskuhlense</name>
    <dbReference type="NCBI Taxonomy" id="1117702"/>
    <lineage>
        <taxon>Bacteria</taxon>
        <taxon>Pseudomonadati</taxon>
        <taxon>Pseudomonadota</taxon>
        <taxon>Alphaproteobacteria</taxon>
        <taxon>Sphingomonadales</taxon>
        <taxon>Sphingomonadaceae</taxon>
        <taxon>Novosphingobium</taxon>
    </lineage>
</organism>
<dbReference type="EMBL" id="LLZS01000008">
    <property type="protein sequence ID" value="KUR70918.1"/>
    <property type="molecule type" value="Genomic_DNA"/>
</dbReference>
<dbReference type="STRING" id="1117702.AQZ52_13975"/>
<dbReference type="RefSeq" id="WP_067911924.1">
    <property type="nucleotide sequence ID" value="NZ_KQ954245.1"/>
</dbReference>
<evidence type="ECO:0000256" key="2">
    <source>
        <dbReference type="SAM" id="SignalP"/>
    </source>
</evidence>
<gene>
    <name evidence="3" type="ORF">AQZ52_13975</name>
</gene>
<keyword evidence="1" id="KW-0175">Coiled coil</keyword>
<sequence>MNRGIATAAARWGNASAALALAVLPICAESAHAAGMMRVEVEVYKGPVGQSLEIQIGQEAALLAGAVTTLAGLERSANSLWNESELGCRPPSPDSRKRASCAYLQGAIEAAADARAQICRINEFPLYKVLGIRKDYSATQAALVGLYSAYRGVVGQGAAVTSDTVTAALAGQRDPASAQSKAAIISAFEKLSSDGVPVVMQACANATAIRTLPKVDEAPLAAEAVPQAYFQAGITPNLTPAEIVSNLTREVATIAALMQVKAYSITNSLVGFVPGDRRVRNHALAIAYTLAEFSNQIAARNHVLSKFCAVNSNPNCESSPQMARKFPTGDFLRDSGTTEFIDVFDWFNASLPGNHGALRQVDRTRAINLLTDDFYWEKVNQVYASGTGEVAMAFIKDDIGNWDLKSFSNDPTKLLAAYSQAARALIGTAVKVATTAGTGGAGGVGVGVGQRLLGLASSVVSGDGIGAPSLGGLDLAALRARTRQRLDTAKQMFIDRKAALEAKLKDQTTEVGKAETALAEAVTARNKAQDEIAHARDMRAQCGAADQPCADADRALQDAYTGKDSADIAHAAATSALAEAKAKQAKLVAAQDVLGETAADSFERILDDYNQDLLVLQQVASKGAGGETAKP</sequence>
<protein>
    <submittedName>
        <fullName evidence="3">Uncharacterized protein</fullName>
    </submittedName>
</protein>
<dbReference type="Proteomes" id="UP000058012">
    <property type="component" value="Unassembled WGS sequence"/>
</dbReference>
<comment type="caution">
    <text evidence="3">The sequence shown here is derived from an EMBL/GenBank/DDBJ whole genome shotgun (WGS) entry which is preliminary data.</text>
</comment>
<accession>A0A117UU79</accession>
<keyword evidence="4" id="KW-1185">Reference proteome</keyword>
<evidence type="ECO:0000313" key="3">
    <source>
        <dbReference type="EMBL" id="KUR70918.1"/>
    </source>
</evidence>
<feature type="coiled-coil region" evidence="1">
    <location>
        <begin position="497"/>
        <end position="538"/>
    </location>
</feature>
<evidence type="ECO:0000313" key="4">
    <source>
        <dbReference type="Proteomes" id="UP000058012"/>
    </source>
</evidence>
<dbReference type="AlphaFoldDB" id="A0A117UU79"/>
<reference evidence="3 4" key="1">
    <citation type="submission" date="2015-10" db="EMBL/GenBank/DDBJ databases">
        <title>Draft genome sequence of Novosphingobium fuchskuhlense DSM 25065 isolated from a surface water sample of the southwest basin of Lake Grosse Fuchskuhle.</title>
        <authorList>
            <person name="Ruckert C."/>
            <person name="Winkler A."/>
            <person name="Glaeser J."/>
            <person name="Grossart H.-P."/>
            <person name="Kalinowski J."/>
            <person name="Glaeser S."/>
        </authorList>
    </citation>
    <scope>NUCLEOTIDE SEQUENCE [LARGE SCALE GENOMIC DNA]</scope>
    <source>
        <strain evidence="3 4">FNE08-7</strain>
    </source>
</reference>
<proteinExistence type="predicted"/>
<feature type="signal peptide" evidence="2">
    <location>
        <begin position="1"/>
        <end position="33"/>
    </location>
</feature>
<keyword evidence="2" id="KW-0732">Signal</keyword>
<dbReference type="OrthoDB" id="9157636at2"/>
<feature type="chain" id="PRO_5007156958" evidence="2">
    <location>
        <begin position="34"/>
        <end position="631"/>
    </location>
</feature>
<evidence type="ECO:0000256" key="1">
    <source>
        <dbReference type="SAM" id="Coils"/>
    </source>
</evidence>